<evidence type="ECO:0000313" key="2">
    <source>
        <dbReference type="EMBL" id="MBK0420105.1"/>
    </source>
</evidence>
<dbReference type="RefSeq" id="WP_200116243.1">
    <property type="nucleotide sequence ID" value="NZ_JAEHOH010000021.1"/>
</dbReference>
<gene>
    <name evidence="2" type="ORF">JD276_13795</name>
</gene>
<dbReference type="EMBL" id="JAEHOH010000021">
    <property type="protein sequence ID" value="MBK0420105.1"/>
    <property type="molecule type" value="Genomic_DNA"/>
</dbReference>
<feature type="region of interest" description="Disordered" evidence="1">
    <location>
        <begin position="1"/>
        <end position="110"/>
    </location>
</feature>
<dbReference type="Proteomes" id="UP000608530">
    <property type="component" value="Unassembled WGS sequence"/>
</dbReference>
<reference evidence="2" key="1">
    <citation type="submission" date="2020-12" db="EMBL/GenBank/DDBJ databases">
        <title>Leucobacter sp. CAS1, isolated from Chromium sludge.</title>
        <authorList>
            <person name="Xu Z."/>
        </authorList>
    </citation>
    <scope>NUCLEOTIDE SEQUENCE</scope>
    <source>
        <strain evidence="2">CSA1</strain>
    </source>
</reference>
<comment type="caution">
    <text evidence="2">The sequence shown here is derived from an EMBL/GenBank/DDBJ whole genome shotgun (WGS) entry which is preliminary data.</text>
</comment>
<accession>A0A934Q8B3</accession>
<evidence type="ECO:0000256" key="1">
    <source>
        <dbReference type="SAM" id="MobiDB-lite"/>
    </source>
</evidence>
<protein>
    <submittedName>
        <fullName evidence="2">Sugar ABC transporter ATPase</fullName>
    </submittedName>
</protein>
<proteinExistence type="predicted"/>
<organism evidence="2 3">
    <name type="scientific">Leucobacter chromiisoli</name>
    <dbReference type="NCBI Taxonomy" id="2796471"/>
    <lineage>
        <taxon>Bacteria</taxon>
        <taxon>Bacillati</taxon>
        <taxon>Actinomycetota</taxon>
        <taxon>Actinomycetes</taxon>
        <taxon>Micrococcales</taxon>
        <taxon>Microbacteriaceae</taxon>
        <taxon>Leucobacter</taxon>
    </lineage>
</organism>
<name>A0A934Q8B3_9MICO</name>
<keyword evidence="3" id="KW-1185">Reference proteome</keyword>
<dbReference type="AlphaFoldDB" id="A0A934Q8B3"/>
<feature type="compositionally biased region" description="Low complexity" evidence="1">
    <location>
        <begin position="60"/>
        <end position="71"/>
    </location>
</feature>
<feature type="compositionally biased region" description="Low complexity" evidence="1">
    <location>
        <begin position="25"/>
        <end position="36"/>
    </location>
</feature>
<feature type="compositionally biased region" description="Basic and acidic residues" evidence="1">
    <location>
        <begin position="15"/>
        <end position="24"/>
    </location>
</feature>
<evidence type="ECO:0000313" key="3">
    <source>
        <dbReference type="Proteomes" id="UP000608530"/>
    </source>
</evidence>
<feature type="compositionally biased region" description="Acidic residues" evidence="1">
    <location>
        <begin position="97"/>
        <end position="110"/>
    </location>
</feature>
<sequence length="110" mass="11282">MESTPDTFSDAGDADAVRPLRDGDATAPADPAADPAQTEWDRTEALDSAAAENDPDPSIGDDPVGTPGGDPEIPAEDLPDSELQPESQGEDPLVAELGEEGEGDLAPEDL</sequence>